<dbReference type="Proteomes" id="UP000092382">
    <property type="component" value="Unassembled WGS sequence"/>
</dbReference>
<sequence>MNNSYQDLLHQILTEQSESQEAYDLTDVFDVFSNANIYDINNDDQLVNSFFDKLFTSIPRILEYTNNPTLNSDEIEIWRKVIRAIINSIENVPDDQLEAIRLIASVFLITNYIKADFNIWHCLNFKSPINNIIIEILTSFLNDPNLMKISLRNSGSIYENENLNRYKEGIREFNLHEIYLFMDLLVTSGILGQCFLIKQAVSFLNCFNPDTLVNIFNQQNDVLTIYYLLQGLSNDQKLDLCLKVNNPLVEIDCIREVVIKKYINETHNLTQNQIDTLSQCLIKISNHCDILWNKFLCYFNNDPSRYPLLHQPLGKALASLSDESIIEYINSININKFAYNRREIIECVNSFINNSESKDKIIFLLKLIFEKWNNFMDVSINSHLKTFDIVYTDFFDCVLAYIIHELNTYELADLIRYTLEKLNSINSEWFQSKVDQVSYFHLLLSKLYVYSTAWQQCDYKLQPDSGLSNEIDQFTQNRYLLQRQNLNKETINLINEIREKFSL</sequence>
<gene>
    <name evidence="1" type="ORF">AN481_06820</name>
</gene>
<organism evidence="1 2">
    <name type="scientific">Aphanizomenon flos-aquae LD13</name>
    <dbReference type="NCBI Taxonomy" id="1710894"/>
    <lineage>
        <taxon>Bacteria</taxon>
        <taxon>Bacillati</taxon>
        <taxon>Cyanobacteriota</taxon>
        <taxon>Cyanophyceae</taxon>
        <taxon>Nostocales</taxon>
        <taxon>Aphanizomenonaceae</taxon>
        <taxon>Aphanizomenon</taxon>
    </lineage>
</organism>
<evidence type="ECO:0000313" key="1">
    <source>
        <dbReference type="EMBL" id="OBQ26072.1"/>
    </source>
</evidence>
<accession>A0A1B7VYL0</accession>
<dbReference type="AlphaFoldDB" id="A0A1B7VYL0"/>
<dbReference type="STRING" id="1803587.GCA_001593825_02678"/>
<comment type="caution">
    <text evidence="1">The sequence shown here is derived from an EMBL/GenBank/DDBJ whole genome shotgun (WGS) entry which is preliminary data.</text>
</comment>
<dbReference type="PATRIC" id="fig|1710894.3.peg.2910"/>
<reference evidence="1 2" key="1">
    <citation type="submission" date="2015-09" db="EMBL/GenBank/DDBJ databases">
        <title>Whole genome shotgun sequence assembly of Aphanizomenon flos-aquae UKL13.</title>
        <authorList>
            <person name="Driscoll C."/>
        </authorList>
    </citation>
    <scope>NUCLEOTIDE SEQUENCE [LARGE SCALE GENOMIC DNA]</scope>
    <source>
        <strain evidence="1">MDT13</strain>
    </source>
</reference>
<name>A0A1B7VYL0_APHFL</name>
<dbReference type="EMBL" id="LJOY01000016">
    <property type="protein sequence ID" value="OBQ26072.1"/>
    <property type="molecule type" value="Genomic_DNA"/>
</dbReference>
<proteinExistence type="predicted"/>
<evidence type="ECO:0000313" key="2">
    <source>
        <dbReference type="Proteomes" id="UP000092382"/>
    </source>
</evidence>
<protein>
    <submittedName>
        <fullName evidence="1">Uncharacterized protein</fullName>
    </submittedName>
</protein>